<dbReference type="Proteomes" id="UP001236303">
    <property type="component" value="Unassembled WGS sequence"/>
</dbReference>
<evidence type="ECO:0000313" key="2">
    <source>
        <dbReference type="Proteomes" id="UP001236303"/>
    </source>
</evidence>
<comment type="caution">
    <text evidence="1">The sequence shown here is derived from an EMBL/GenBank/DDBJ whole genome shotgun (WGS) entry which is preliminary data.</text>
</comment>
<name>A0AAW6Y0L4_NEISU</name>
<gene>
    <name evidence="1" type="ORF">QP451_01275</name>
</gene>
<organism evidence="1 2">
    <name type="scientific">Neisseria subflava</name>
    <dbReference type="NCBI Taxonomy" id="28449"/>
    <lineage>
        <taxon>Bacteria</taxon>
        <taxon>Pseudomonadati</taxon>
        <taxon>Pseudomonadota</taxon>
        <taxon>Betaproteobacteria</taxon>
        <taxon>Neisseriales</taxon>
        <taxon>Neisseriaceae</taxon>
        <taxon>Neisseria</taxon>
    </lineage>
</organism>
<reference evidence="1" key="1">
    <citation type="submission" date="2023-05" db="EMBL/GenBank/DDBJ databases">
        <title>Cataloging the Phylogenetic Diversity of Human Bladder Bacteria.</title>
        <authorList>
            <person name="Du J."/>
        </authorList>
    </citation>
    <scope>NUCLEOTIDE SEQUENCE</scope>
    <source>
        <strain evidence="1">UMB1050</strain>
    </source>
</reference>
<dbReference type="EMBL" id="JASOPA010000001">
    <property type="protein sequence ID" value="MDK7241676.1"/>
    <property type="molecule type" value="Genomic_DNA"/>
</dbReference>
<dbReference type="RefSeq" id="WP_070814005.1">
    <property type="nucleotide sequence ID" value="NZ_JAIMJJ010000041.1"/>
</dbReference>
<evidence type="ECO:0000313" key="1">
    <source>
        <dbReference type="EMBL" id="MDK7241676.1"/>
    </source>
</evidence>
<proteinExistence type="predicted"/>
<sequence length="188" mass="20842">MTNNFKNQAAEFAARHRALLSAILYIGWSKTGKLDWRERREVEDWMLRCLNIDTLSAQIEARSAEDTVAAFVAAVKKSETAQNPAPEKPESVKQAEKLLADREQQIKKHYPALKDILNRLPAATTLAEFEALLHQAKAQSPNLLEEALAVSGSVAIATIGDIFPARSAIGKMKDVWGGWVTLSDGRRF</sequence>
<accession>A0AAW6Y0L4</accession>
<protein>
    <submittedName>
        <fullName evidence="1">Uncharacterized protein</fullName>
    </submittedName>
</protein>
<dbReference type="AlphaFoldDB" id="A0AAW6Y0L4"/>